<evidence type="ECO:0000313" key="2">
    <source>
        <dbReference type="Proteomes" id="UP000279833"/>
    </source>
</evidence>
<evidence type="ECO:0000313" key="1">
    <source>
        <dbReference type="EMBL" id="VDP25431.1"/>
    </source>
</evidence>
<sequence>MQLDDLDFADDLALLSQTQQQMQKKTNSVAVGINIHIGKSKILRDNTACTNPIKIDGDDLEDVKTFTYLGSIIDEQGGSDADVKARIGKARASYLQLKNIWNSKQLSTNTKIPADEEIEKKRWKWIGHTLRKAPNCVTMQTLTWNPQGQWG</sequence>
<protein>
    <submittedName>
        <fullName evidence="3">Reverse transcriptase domain-containing protein</fullName>
    </submittedName>
</protein>
<proteinExistence type="predicted"/>
<dbReference type="WBParaSite" id="SCUD_0000722901-mRNA-1">
    <property type="protein sequence ID" value="SCUD_0000722901-mRNA-1"/>
    <property type="gene ID" value="SCUD_0000722901"/>
</dbReference>
<dbReference type="PANTHER" id="PTHR47027:SF25">
    <property type="entry name" value="REVERSE TRANSCRIPTASE DOMAIN-CONTAINING PROTEIN"/>
    <property type="match status" value="1"/>
</dbReference>
<name>A0A183JWY4_9TREM</name>
<dbReference type="PANTHER" id="PTHR47027">
    <property type="entry name" value="REVERSE TRANSCRIPTASE DOMAIN-CONTAINING PROTEIN"/>
    <property type="match status" value="1"/>
</dbReference>
<keyword evidence="2" id="KW-1185">Reference proteome</keyword>
<evidence type="ECO:0000313" key="3">
    <source>
        <dbReference type="WBParaSite" id="SCUD_0000722901-mRNA-1"/>
    </source>
</evidence>
<dbReference type="Proteomes" id="UP000279833">
    <property type="component" value="Unassembled WGS sequence"/>
</dbReference>
<reference evidence="1 2" key="2">
    <citation type="submission" date="2018-11" db="EMBL/GenBank/DDBJ databases">
        <authorList>
            <consortium name="Pathogen Informatics"/>
        </authorList>
    </citation>
    <scope>NUCLEOTIDE SEQUENCE [LARGE SCALE GENOMIC DNA]</scope>
    <source>
        <strain evidence="1">Dakar</strain>
        <strain evidence="2">Dakar, Senegal</strain>
    </source>
</reference>
<dbReference type="EMBL" id="UZAK01032281">
    <property type="protein sequence ID" value="VDP25431.1"/>
    <property type="molecule type" value="Genomic_DNA"/>
</dbReference>
<dbReference type="STRING" id="6186.A0A183JWY4"/>
<dbReference type="AlphaFoldDB" id="A0A183JWY4"/>
<organism evidence="3">
    <name type="scientific">Schistosoma curassoni</name>
    <dbReference type="NCBI Taxonomy" id="6186"/>
    <lineage>
        <taxon>Eukaryota</taxon>
        <taxon>Metazoa</taxon>
        <taxon>Spiralia</taxon>
        <taxon>Lophotrochozoa</taxon>
        <taxon>Platyhelminthes</taxon>
        <taxon>Trematoda</taxon>
        <taxon>Digenea</taxon>
        <taxon>Strigeidida</taxon>
        <taxon>Schistosomatoidea</taxon>
        <taxon>Schistosomatidae</taxon>
        <taxon>Schistosoma</taxon>
    </lineage>
</organism>
<reference evidence="3" key="1">
    <citation type="submission" date="2016-06" db="UniProtKB">
        <authorList>
            <consortium name="WormBaseParasite"/>
        </authorList>
    </citation>
    <scope>IDENTIFICATION</scope>
</reference>
<gene>
    <name evidence="1" type="ORF">SCUD_LOCUS7229</name>
</gene>
<accession>A0A183JWY4</accession>